<dbReference type="InterPro" id="IPR002812">
    <property type="entry name" value="DHQS"/>
</dbReference>
<sequence length="331" mass="35877">MKEIWVKVDPWDKTLVTTALESGAAAVVVPKEHTPRVKELGRIKTVSEDGDLRWGEDVVTMEITSADDQERIVDAAAGKRVIVRTSDWHVIPLENLVARTPNLFAEVDGIESARLAAGILEKGMDGLLITCRDTAEVRSIIQEIQGMNQTLPLSGFTVTGVRHLGMGDRVCVDTCSMMGPGDGILVGNSHRALFLVHAESLENPYVAPRPFRVNAGAVHAYVRVPGGWTRYLSELKAGDGVLGVHTDGRTENLVVGRAKVEKRPLLLVEAEDSDGHTAGIILQNAETIRLVTPEGGALSVVHLQPGDQVLGFTETGGRHFGHRIEETITER</sequence>
<keyword evidence="5" id="KW-0560">Oxidoreductase</keyword>
<dbReference type="GO" id="GO:0102042">
    <property type="term" value="F:dehydroquinate synthase activity"/>
    <property type="evidence" value="ECO:0007669"/>
    <property type="project" value="UniProtKB-EC"/>
</dbReference>
<keyword evidence="1" id="KW-0028">Amino-acid biosynthesis</keyword>
<dbReference type="GO" id="GO:0008652">
    <property type="term" value="P:amino acid biosynthetic process"/>
    <property type="evidence" value="ECO:0007669"/>
    <property type="project" value="UniProtKB-KW"/>
</dbReference>
<dbReference type="NCBIfam" id="NF002627">
    <property type="entry name" value="PRK02290.1-5"/>
    <property type="match status" value="1"/>
</dbReference>
<dbReference type="PIRSF" id="PIRSF006655">
    <property type="entry name" value="DHQ_synth"/>
    <property type="match status" value="1"/>
</dbReference>
<name>A0A653AJ46_UNCDX</name>
<dbReference type="Pfam" id="PF26558">
    <property type="entry name" value="DHQS_2nd"/>
    <property type="match status" value="1"/>
</dbReference>
<proteinExistence type="inferred from homology"/>
<dbReference type="InterPro" id="IPR030960">
    <property type="entry name" value="DHQS/DOIS_N"/>
</dbReference>
<feature type="domain" description="3-dehydroquinate synthase C-terminal" evidence="4">
    <location>
        <begin position="156"/>
        <end position="331"/>
    </location>
</feature>
<dbReference type="PANTHER" id="PTHR33563:SF1">
    <property type="entry name" value="3-DEHYDROQUINATE SYNTHASE"/>
    <property type="match status" value="1"/>
</dbReference>
<keyword evidence="2" id="KW-0057">Aromatic amino acid biosynthesis</keyword>
<reference evidence="5" key="1">
    <citation type="submission" date="2018-07" db="EMBL/GenBank/DDBJ databases">
        <authorList>
            <consortium name="Genoscope - CEA"/>
            <person name="William W."/>
        </authorList>
    </citation>
    <scope>NUCLEOTIDE SEQUENCE</scope>
    <source>
        <strain evidence="5">IK1</strain>
    </source>
</reference>
<gene>
    <name evidence="5" type="primary">aroB</name>
    <name evidence="5" type="ORF">TRIP_B50601</name>
</gene>
<evidence type="ECO:0000259" key="4">
    <source>
        <dbReference type="Pfam" id="PF26558"/>
    </source>
</evidence>
<dbReference type="AlphaFoldDB" id="A0A653AJ46"/>
<accession>A0A653AJ46</accession>
<evidence type="ECO:0000256" key="1">
    <source>
        <dbReference type="ARBA" id="ARBA00022605"/>
    </source>
</evidence>
<organism evidence="5">
    <name type="scientific">Uncultured Desulfatiglans sp</name>
    <dbReference type="NCBI Taxonomy" id="1748965"/>
    <lineage>
        <taxon>Bacteria</taxon>
        <taxon>Pseudomonadati</taxon>
        <taxon>Thermodesulfobacteriota</taxon>
        <taxon>Desulfobacteria</taxon>
        <taxon>Desulfatiglandales</taxon>
        <taxon>Desulfatiglandaceae</taxon>
        <taxon>Desulfatiglans</taxon>
        <taxon>environmental samples</taxon>
    </lineage>
</organism>
<feature type="domain" description="3-dehydroquinate synthase N-terminal" evidence="3">
    <location>
        <begin position="1"/>
        <end position="140"/>
    </location>
</feature>
<dbReference type="EC" id="1.4.1.24" evidence="5"/>
<dbReference type="Pfam" id="PF01959">
    <property type="entry name" value="DHQS"/>
    <property type="match status" value="1"/>
</dbReference>
<dbReference type="PANTHER" id="PTHR33563">
    <property type="match status" value="1"/>
</dbReference>
<evidence type="ECO:0000313" key="5">
    <source>
        <dbReference type="EMBL" id="VBB47806.1"/>
    </source>
</evidence>
<dbReference type="InterPro" id="IPR056179">
    <property type="entry name" value="DHQS_C"/>
</dbReference>
<dbReference type="GO" id="GO:0009073">
    <property type="term" value="P:aromatic amino acid family biosynthetic process"/>
    <property type="evidence" value="ECO:0007669"/>
    <property type="project" value="UniProtKB-KW"/>
</dbReference>
<dbReference type="GO" id="GO:0003856">
    <property type="term" value="F:3-dehydroquinate synthase activity"/>
    <property type="evidence" value="ECO:0007669"/>
    <property type="project" value="InterPro"/>
</dbReference>
<evidence type="ECO:0000259" key="3">
    <source>
        <dbReference type="Pfam" id="PF01959"/>
    </source>
</evidence>
<dbReference type="EMBL" id="UPXX01000032">
    <property type="protein sequence ID" value="VBB47806.1"/>
    <property type="molecule type" value="Genomic_DNA"/>
</dbReference>
<evidence type="ECO:0000256" key="2">
    <source>
        <dbReference type="ARBA" id="ARBA00023141"/>
    </source>
</evidence>
<protein>
    <submittedName>
        <fullName evidence="5">3-dehydroquinate synthase</fullName>
        <ecNumber evidence="5">1.4.1.24</ecNumber>
    </submittedName>
</protein>
<dbReference type="HAMAP" id="MF_01244">
    <property type="entry name" value="Arch_DHQ_synthase"/>
    <property type="match status" value="1"/>
</dbReference>